<protein>
    <submittedName>
        <fullName evidence="1">cAMP-dependent protein kinase inhibitor alpha</fullName>
    </submittedName>
</protein>
<reference evidence="1 2" key="1">
    <citation type="submission" date="2024-06" db="EMBL/GenBank/DDBJ databases">
        <title>The draft genome of Grus japonensis, version 3.</title>
        <authorList>
            <person name="Nabeshima K."/>
            <person name="Suzuki S."/>
            <person name="Onuma M."/>
        </authorList>
    </citation>
    <scope>NUCLEOTIDE SEQUENCE [LARGE SCALE GENOMIC DNA]</scope>
    <source>
        <strain evidence="1 2">451A</strain>
    </source>
</reference>
<accession>A0ABC9WKC0</accession>
<evidence type="ECO:0000313" key="1">
    <source>
        <dbReference type="EMBL" id="GAB0185909.1"/>
    </source>
</evidence>
<name>A0ABC9WKC0_GRUJA</name>
<comment type="caution">
    <text evidence="1">The sequence shown here is derived from an EMBL/GenBank/DDBJ whole genome shotgun (WGS) entry which is preliminary data.</text>
</comment>
<proteinExistence type="predicted"/>
<dbReference type="GO" id="GO:0004860">
    <property type="term" value="F:protein kinase inhibitor activity"/>
    <property type="evidence" value="ECO:0007669"/>
    <property type="project" value="UniProtKB-KW"/>
</dbReference>
<evidence type="ECO:0000313" key="2">
    <source>
        <dbReference type="Proteomes" id="UP001623348"/>
    </source>
</evidence>
<dbReference type="AlphaFoldDB" id="A0ABC9WKC0"/>
<dbReference type="EMBL" id="BAAFJT010000003">
    <property type="protein sequence ID" value="GAB0185909.1"/>
    <property type="molecule type" value="Genomic_DNA"/>
</dbReference>
<dbReference type="PANTHER" id="PTHR33332">
    <property type="entry name" value="REVERSE TRANSCRIPTASE DOMAIN-CONTAINING PROTEIN"/>
    <property type="match status" value="1"/>
</dbReference>
<dbReference type="Proteomes" id="UP001623348">
    <property type="component" value="Unassembled WGS sequence"/>
</dbReference>
<organism evidence="1 2">
    <name type="scientific">Grus japonensis</name>
    <name type="common">Japanese crane</name>
    <name type="synonym">Red-crowned crane</name>
    <dbReference type="NCBI Taxonomy" id="30415"/>
    <lineage>
        <taxon>Eukaryota</taxon>
        <taxon>Metazoa</taxon>
        <taxon>Chordata</taxon>
        <taxon>Craniata</taxon>
        <taxon>Vertebrata</taxon>
        <taxon>Euteleostomi</taxon>
        <taxon>Archelosauria</taxon>
        <taxon>Archosauria</taxon>
        <taxon>Dinosauria</taxon>
        <taxon>Saurischia</taxon>
        <taxon>Theropoda</taxon>
        <taxon>Coelurosauria</taxon>
        <taxon>Aves</taxon>
        <taxon>Neognathae</taxon>
        <taxon>Neoaves</taxon>
        <taxon>Gruiformes</taxon>
        <taxon>Gruidae</taxon>
        <taxon>Grus</taxon>
    </lineage>
</organism>
<keyword evidence="2" id="KW-1185">Reference proteome</keyword>
<gene>
    <name evidence="1" type="ORF">GRJ2_001056200</name>
</gene>
<sequence length="73" mass="8665">MMEGRDAIQRDLDKLKRWAHANLMKFNKAKCKVLQVGQGNPKHNYRLSREWIERSPEEKDLEVLVGEKLNMSR</sequence>
<keyword evidence="1" id="KW-0649">Protein kinase inhibitor</keyword>